<gene>
    <name evidence="6" type="ORF">NQ318_011810</name>
</gene>
<feature type="domain" description="F-box" evidence="5">
    <location>
        <begin position="277"/>
        <end position="317"/>
    </location>
</feature>
<name>A0AAV8Y5Z7_9CUCU</name>
<dbReference type="EMBL" id="JAPWTK010000187">
    <property type="protein sequence ID" value="KAJ8946402.1"/>
    <property type="molecule type" value="Genomic_DNA"/>
</dbReference>
<evidence type="ECO:0000313" key="7">
    <source>
        <dbReference type="Proteomes" id="UP001162162"/>
    </source>
</evidence>
<dbReference type="Proteomes" id="UP001162162">
    <property type="component" value="Unassembled WGS sequence"/>
</dbReference>
<evidence type="ECO:0000256" key="4">
    <source>
        <dbReference type="SAM" id="Phobius"/>
    </source>
</evidence>
<sequence>MTMSVTVTICLTVTGTVMVTTMAILMFQLLPINETSCMLLQLLPVELCCIILRYLDTRSLLASVRAHKSWIAICRGDPVLRQRLRSALREERELLRKTIIDPRVTMTISRDVATGPYRRNVKKSVTTKPNIYTILPIDGETQMFQLLPINETSCVFLQLLPVELCCIILRYLDPRSLLNSVRAHKSWTAICRGDPVLRQRLRSALREERELLRKTIIDPRVTMTISRDVATGTYRRNVKKSVTTKTNNYTILPIDGEPQMFQLLPFYETSCVLLQLFPVELCCIILRYLDLKSLLASVRAHKSWIAMCRGDPVLRQRLRSALREERELLRKTIIDPRVTMTMSREMLLWEPLEQTTVTGRRPDPRRATHHTAQKNPPPTPPPRYLDPRSLLNSVRAHKSCTAMCRGDPVLRQRLRSALREERELLRKTIIDPRVTMTISRDVATGTYRRNVKKSVTTKTNIYTILPIDGEAQPNTSYIKEGKLICPSFCASYYDQDVPAAANLRDFLRFLQLLPWVCCNLRTRPRSLLEVRAHKPGQPCVEEISFETKVTVGFERGERTSSELCCIILRYLDPRSLLASVRAHKSWTAMCRGDPVLRQRLRSALREERELLRKTIIDPRVTMTISRDVATGTYRRNVKKIADSIEGNEKADELARNGSSEDYIGPEPALGVAKTVIRGHINEWVKQQHKEYWRKMPRQIHGKKFIKEPSKPVAEQLLAMNRKQLCTIVGLRTGHLPVREHLNKMGLYNGDLRCRMCNKETESALHILCQCEALDRKRQAIYGKPFMEPEDYTAQPDMTLYKLVQGTKILDWVQ</sequence>
<feature type="domain" description="F-box" evidence="5">
    <location>
        <begin position="43"/>
        <end position="83"/>
    </location>
</feature>
<dbReference type="Pfam" id="PF12937">
    <property type="entry name" value="F-box-like"/>
    <property type="match status" value="1"/>
</dbReference>
<protein>
    <recommendedName>
        <fullName evidence="5">F-box domain-containing protein</fullName>
    </recommendedName>
</protein>
<dbReference type="InterPro" id="IPR001810">
    <property type="entry name" value="F-box_dom"/>
</dbReference>
<dbReference type="SMART" id="SM00256">
    <property type="entry name" value="FBOX"/>
    <property type="match status" value="4"/>
</dbReference>
<keyword evidence="4" id="KW-1133">Transmembrane helix</keyword>
<proteinExistence type="predicted"/>
<dbReference type="AlphaFoldDB" id="A0AAV8Y5Z7"/>
<keyword evidence="1" id="KW-0853">WD repeat</keyword>
<accession>A0AAV8Y5Z7</accession>
<evidence type="ECO:0000259" key="5">
    <source>
        <dbReference type="SMART" id="SM00256"/>
    </source>
</evidence>
<evidence type="ECO:0000256" key="1">
    <source>
        <dbReference type="ARBA" id="ARBA00022574"/>
    </source>
</evidence>
<dbReference type="PANTHER" id="PTHR44436">
    <property type="entry name" value="F-BOX/WD REPEAT-CONTAINING PROTEIN 2"/>
    <property type="match status" value="1"/>
</dbReference>
<dbReference type="InterPro" id="IPR036047">
    <property type="entry name" value="F-box-like_dom_sf"/>
</dbReference>
<feature type="region of interest" description="Disordered" evidence="3">
    <location>
        <begin position="353"/>
        <end position="387"/>
    </location>
</feature>
<dbReference type="InterPro" id="IPR042627">
    <property type="entry name" value="FBXW2"/>
</dbReference>
<evidence type="ECO:0000256" key="2">
    <source>
        <dbReference type="ARBA" id="ARBA00022737"/>
    </source>
</evidence>
<reference evidence="6" key="1">
    <citation type="journal article" date="2023" name="Insect Mol. Biol.">
        <title>Genome sequencing provides insights into the evolution of gene families encoding plant cell wall-degrading enzymes in longhorned beetles.</title>
        <authorList>
            <person name="Shin N.R."/>
            <person name="Okamura Y."/>
            <person name="Kirsch R."/>
            <person name="Pauchet Y."/>
        </authorList>
    </citation>
    <scope>NUCLEOTIDE SEQUENCE</scope>
    <source>
        <strain evidence="6">AMC_N1</strain>
    </source>
</reference>
<evidence type="ECO:0000256" key="3">
    <source>
        <dbReference type="SAM" id="MobiDB-lite"/>
    </source>
</evidence>
<dbReference type="PANTHER" id="PTHR44436:SF1">
    <property type="entry name" value="F-BOX_WD REPEAT-CONTAINING PROTEIN 2"/>
    <property type="match status" value="1"/>
</dbReference>
<comment type="caution">
    <text evidence="6">The sequence shown here is derived from an EMBL/GenBank/DDBJ whole genome shotgun (WGS) entry which is preliminary data.</text>
</comment>
<keyword evidence="2" id="KW-0677">Repeat</keyword>
<feature type="domain" description="F-box" evidence="5">
    <location>
        <begin position="160"/>
        <end position="200"/>
    </location>
</feature>
<organism evidence="6 7">
    <name type="scientific">Aromia moschata</name>
    <dbReference type="NCBI Taxonomy" id="1265417"/>
    <lineage>
        <taxon>Eukaryota</taxon>
        <taxon>Metazoa</taxon>
        <taxon>Ecdysozoa</taxon>
        <taxon>Arthropoda</taxon>
        <taxon>Hexapoda</taxon>
        <taxon>Insecta</taxon>
        <taxon>Pterygota</taxon>
        <taxon>Neoptera</taxon>
        <taxon>Endopterygota</taxon>
        <taxon>Coleoptera</taxon>
        <taxon>Polyphaga</taxon>
        <taxon>Cucujiformia</taxon>
        <taxon>Chrysomeloidea</taxon>
        <taxon>Cerambycidae</taxon>
        <taxon>Cerambycinae</taxon>
        <taxon>Callichromatini</taxon>
        <taxon>Aromia</taxon>
    </lineage>
</organism>
<keyword evidence="4" id="KW-0472">Membrane</keyword>
<dbReference type="Gene3D" id="1.20.1280.50">
    <property type="match status" value="1"/>
</dbReference>
<evidence type="ECO:0000313" key="6">
    <source>
        <dbReference type="EMBL" id="KAJ8946402.1"/>
    </source>
</evidence>
<feature type="transmembrane region" description="Helical" evidence="4">
    <location>
        <begin position="6"/>
        <end position="30"/>
    </location>
</feature>
<keyword evidence="7" id="KW-1185">Reference proteome</keyword>
<feature type="domain" description="F-box" evidence="5">
    <location>
        <begin position="559"/>
        <end position="599"/>
    </location>
</feature>
<dbReference type="SUPFAM" id="SSF81383">
    <property type="entry name" value="F-box domain"/>
    <property type="match status" value="4"/>
</dbReference>
<feature type="compositionally biased region" description="Pro residues" evidence="3">
    <location>
        <begin position="375"/>
        <end position="384"/>
    </location>
</feature>
<keyword evidence="4" id="KW-0812">Transmembrane</keyword>